<organism evidence="6 7">
    <name type="scientific">Thermothelomyces thermophilus (strain ATCC 42464 / BCRC 31852 / DSM 1799)</name>
    <name type="common">Sporotrichum thermophile</name>
    <dbReference type="NCBI Taxonomy" id="573729"/>
    <lineage>
        <taxon>Eukaryota</taxon>
        <taxon>Fungi</taxon>
        <taxon>Dikarya</taxon>
        <taxon>Ascomycota</taxon>
        <taxon>Pezizomycotina</taxon>
        <taxon>Sordariomycetes</taxon>
        <taxon>Sordariomycetidae</taxon>
        <taxon>Sordariales</taxon>
        <taxon>Chaetomiaceae</taxon>
        <taxon>Thermothelomyces</taxon>
    </lineage>
</organism>
<gene>
    <name evidence="6" type="ORF">MYCTH_103330</name>
</gene>
<feature type="domain" description="Peptidase M20 dimerisation" evidence="5">
    <location>
        <begin position="239"/>
        <end position="338"/>
    </location>
</feature>
<evidence type="ECO:0000259" key="5">
    <source>
        <dbReference type="Pfam" id="PF07687"/>
    </source>
</evidence>
<evidence type="ECO:0000256" key="4">
    <source>
        <dbReference type="SAM" id="SignalP"/>
    </source>
</evidence>
<dbReference type="SUPFAM" id="SSF53187">
    <property type="entry name" value="Zn-dependent exopeptidases"/>
    <property type="match status" value="1"/>
</dbReference>
<dbReference type="Pfam" id="PF07687">
    <property type="entry name" value="M20_dimer"/>
    <property type="match status" value="1"/>
</dbReference>
<keyword evidence="3" id="KW-0378">Hydrolase</keyword>
<dbReference type="InParanoid" id="G2QKJ5"/>
<evidence type="ECO:0000313" key="7">
    <source>
        <dbReference type="Proteomes" id="UP000007322"/>
    </source>
</evidence>
<dbReference type="GO" id="GO:0046872">
    <property type="term" value="F:metal ion binding"/>
    <property type="evidence" value="ECO:0007669"/>
    <property type="project" value="UniProtKB-KW"/>
</dbReference>
<dbReference type="Proteomes" id="UP000007322">
    <property type="component" value="Chromosome 5"/>
</dbReference>
<dbReference type="Gene3D" id="3.30.70.360">
    <property type="match status" value="1"/>
</dbReference>
<dbReference type="Pfam" id="PF01546">
    <property type="entry name" value="Peptidase_M20"/>
    <property type="match status" value="1"/>
</dbReference>
<dbReference type="EMBL" id="CP003006">
    <property type="protein sequence ID" value="AEO60101.1"/>
    <property type="molecule type" value="Genomic_DNA"/>
</dbReference>
<sequence length="428" mass="45245">MRVSFQSLLLLGALSAQASAYASLEYQQQTFPEDNAPPYRVPLLTLHRALVNVSSISDSEGEVGLLLKRLLKDLNYTVELQPVPPSEAGQGPDDRPTRYNVLAWPGRNASRALDKRTIITSHIDVVPPYIPYAIDNETVPPSEVVDFAALPPTTLISGRGSVDAKASVAAQITATNALLSEGAISPDSVVLLYVVGEENSGSGMKHFSDSLSNSSAYPVRPQFRAAIFGEPTENKLACGHKGVTGGTVSAVGKAGHSGYPWLGKSAIHVLIRALDRLLEEDLGSSERYGNTTVNVGLIEGGVAANVIAPAASARVSARVAVGNQTTGGQIVAERIKKLIKDVDSEALQVNITSGVGPVECECEVDGFETVVANYGTDIPNLKGNHVKYLYGPGSILVAHGDNEGLQIKDLEDSVEGYKRLIKHAVGSS</sequence>
<dbReference type="AlphaFoldDB" id="G2QKJ5"/>
<dbReference type="PANTHER" id="PTHR43808">
    <property type="entry name" value="ACETYLORNITHINE DEACETYLASE"/>
    <property type="match status" value="1"/>
</dbReference>
<feature type="signal peptide" evidence="4">
    <location>
        <begin position="1"/>
        <end position="20"/>
    </location>
</feature>
<dbReference type="STRING" id="573729.G2QKJ5"/>
<dbReference type="OrthoDB" id="3064516at2759"/>
<dbReference type="InterPro" id="IPR036264">
    <property type="entry name" value="Bact_exopeptidase_dim_dom"/>
</dbReference>
<dbReference type="KEGG" id="mtm:MYCTH_103330"/>
<evidence type="ECO:0000256" key="2">
    <source>
        <dbReference type="ARBA" id="ARBA00022723"/>
    </source>
</evidence>
<accession>G2QKJ5</accession>
<evidence type="ECO:0000256" key="3">
    <source>
        <dbReference type="ARBA" id="ARBA00022801"/>
    </source>
</evidence>
<keyword evidence="4" id="KW-0732">Signal</keyword>
<evidence type="ECO:0000313" key="6">
    <source>
        <dbReference type="EMBL" id="AEO60101.1"/>
    </source>
</evidence>
<dbReference type="Gene3D" id="3.40.630.10">
    <property type="entry name" value="Zn peptidases"/>
    <property type="match status" value="1"/>
</dbReference>
<name>G2QKJ5_THET4</name>
<proteinExistence type="inferred from homology"/>
<evidence type="ECO:0000256" key="1">
    <source>
        <dbReference type="ARBA" id="ARBA00006247"/>
    </source>
</evidence>
<keyword evidence="2" id="KW-0479">Metal-binding</keyword>
<dbReference type="GO" id="GO:0016787">
    <property type="term" value="F:hydrolase activity"/>
    <property type="evidence" value="ECO:0007669"/>
    <property type="project" value="UniProtKB-KW"/>
</dbReference>
<dbReference type="InterPro" id="IPR011650">
    <property type="entry name" value="Peptidase_M20_dimer"/>
</dbReference>
<dbReference type="RefSeq" id="XP_003665346.1">
    <property type="nucleotide sequence ID" value="XM_003665298.1"/>
</dbReference>
<dbReference type="HOGENOM" id="CLU_021802_3_0_1"/>
<dbReference type="SUPFAM" id="SSF55031">
    <property type="entry name" value="Bacterial exopeptidase dimerisation domain"/>
    <property type="match status" value="1"/>
</dbReference>
<dbReference type="OMA" id="NCDVDGF"/>
<reference evidence="6 7" key="1">
    <citation type="journal article" date="2011" name="Nat. Biotechnol.">
        <title>Comparative genomic analysis of the thermophilic biomass-degrading fungi Myceliophthora thermophila and Thielavia terrestris.</title>
        <authorList>
            <person name="Berka R.M."/>
            <person name="Grigoriev I.V."/>
            <person name="Otillar R."/>
            <person name="Salamov A."/>
            <person name="Grimwood J."/>
            <person name="Reid I."/>
            <person name="Ishmael N."/>
            <person name="John T."/>
            <person name="Darmond C."/>
            <person name="Moisan M.-C."/>
            <person name="Henrissat B."/>
            <person name="Coutinho P.M."/>
            <person name="Lombard V."/>
            <person name="Natvig D.O."/>
            <person name="Lindquist E."/>
            <person name="Schmutz J."/>
            <person name="Lucas S."/>
            <person name="Harris P."/>
            <person name="Powlowski J."/>
            <person name="Bellemare A."/>
            <person name="Taylor D."/>
            <person name="Butler G."/>
            <person name="de Vries R.P."/>
            <person name="Allijn I.E."/>
            <person name="van den Brink J."/>
            <person name="Ushinsky S."/>
            <person name="Storms R."/>
            <person name="Powell A.J."/>
            <person name="Paulsen I.T."/>
            <person name="Elbourne L.D.H."/>
            <person name="Baker S.E."/>
            <person name="Magnuson J."/>
            <person name="LaBoissiere S."/>
            <person name="Clutterbuck A.J."/>
            <person name="Martinez D."/>
            <person name="Wogulis M."/>
            <person name="de Leon A.L."/>
            <person name="Rey M.W."/>
            <person name="Tsang A."/>
        </authorList>
    </citation>
    <scope>NUCLEOTIDE SEQUENCE [LARGE SCALE GENOMIC DNA]</scope>
    <source>
        <strain evidence="7">ATCC 42464 / BCRC 31852 / DSM 1799</strain>
    </source>
</reference>
<dbReference type="eggNOG" id="KOG2275">
    <property type="taxonomic scope" value="Eukaryota"/>
</dbReference>
<dbReference type="PANTHER" id="PTHR43808:SF30">
    <property type="entry name" value="ACETYLORNITHINE DEACETYLASE"/>
    <property type="match status" value="1"/>
</dbReference>
<dbReference type="InterPro" id="IPR050072">
    <property type="entry name" value="Peptidase_M20A"/>
</dbReference>
<dbReference type="InterPro" id="IPR002933">
    <property type="entry name" value="Peptidase_M20"/>
</dbReference>
<comment type="similarity">
    <text evidence="1">Belongs to the peptidase M20A family.</text>
</comment>
<dbReference type="GeneID" id="11511106"/>
<feature type="chain" id="PRO_5003436423" description="Peptidase M20 dimerisation domain-containing protein" evidence="4">
    <location>
        <begin position="21"/>
        <end position="428"/>
    </location>
</feature>
<protein>
    <recommendedName>
        <fullName evidence="5">Peptidase M20 dimerisation domain-containing protein</fullName>
    </recommendedName>
</protein>
<dbReference type="CDD" id="cd05652">
    <property type="entry name" value="M20_ArgE_DapE-like_fungal"/>
    <property type="match status" value="1"/>
</dbReference>
<dbReference type="VEuPathDB" id="FungiDB:MYCTH_103330"/>
<keyword evidence="7" id="KW-1185">Reference proteome</keyword>